<evidence type="ECO:0000259" key="5">
    <source>
        <dbReference type="SMART" id="SM00732"/>
    </source>
</evidence>
<dbReference type="GO" id="GO:0000967">
    <property type="term" value="P:rRNA 5'-end processing"/>
    <property type="evidence" value="ECO:0007669"/>
    <property type="project" value="TreeGrafter"/>
</dbReference>
<dbReference type="SUPFAM" id="SSF53098">
    <property type="entry name" value="Ribonuclease H-like"/>
    <property type="match status" value="1"/>
</dbReference>
<keyword evidence="3" id="KW-0540">Nuclease</keyword>
<feature type="domain" description="YqgF/RNase H-like" evidence="5">
    <location>
        <begin position="4"/>
        <end position="103"/>
    </location>
</feature>
<dbReference type="InterPro" id="IPR012337">
    <property type="entry name" value="RNaseH-like_sf"/>
</dbReference>
<reference evidence="6" key="1">
    <citation type="submission" date="2014-06" db="EMBL/GenBank/DDBJ databases">
        <title>Key roles for freshwater Actinobacteria revealed by deep metagenomic sequencing.</title>
        <authorList>
            <person name="Ghai R."/>
            <person name="Mizuno C.M."/>
            <person name="Picazo A."/>
            <person name="Camacho A."/>
            <person name="Rodriguez-Valera F."/>
        </authorList>
    </citation>
    <scope>NUCLEOTIDE SEQUENCE</scope>
</reference>
<dbReference type="HAMAP" id="MF_00651">
    <property type="entry name" value="Nuclease_YqgF"/>
    <property type="match status" value="1"/>
</dbReference>
<dbReference type="NCBIfam" id="TIGR00250">
    <property type="entry name" value="RNAse_H_YqgF"/>
    <property type="match status" value="1"/>
</dbReference>
<comment type="caution">
    <text evidence="6">The sequence shown here is derived from an EMBL/GenBank/DDBJ whole genome shotgun (WGS) entry which is preliminary data.</text>
</comment>
<dbReference type="PANTHER" id="PTHR33317:SF4">
    <property type="entry name" value="POLYNUCLEOTIDYL TRANSFERASE, RIBONUCLEASE H-LIKE SUPERFAMILY PROTEIN"/>
    <property type="match status" value="1"/>
</dbReference>
<dbReference type="GO" id="GO:0004518">
    <property type="term" value="F:nuclease activity"/>
    <property type="evidence" value="ECO:0007669"/>
    <property type="project" value="UniProtKB-KW"/>
</dbReference>
<evidence type="ECO:0000313" key="6">
    <source>
        <dbReference type="EMBL" id="KGA18132.1"/>
    </source>
</evidence>
<dbReference type="Gene3D" id="3.30.420.140">
    <property type="entry name" value="YqgF/RNase H-like domain"/>
    <property type="match status" value="1"/>
</dbReference>
<dbReference type="PANTHER" id="PTHR33317">
    <property type="entry name" value="POLYNUCLEOTIDYL TRANSFERASE, RIBONUCLEASE H-LIKE SUPERFAMILY PROTEIN"/>
    <property type="match status" value="1"/>
</dbReference>
<gene>
    <name evidence="6" type="ORF">GM51_8940</name>
</gene>
<evidence type="ECO:0000256" key="1">
    <source>
        <dbReference type="ARBA" id="ARBA00022490"/>
    </source>
</evidence>
<name>A0A094Q421_9ZZZZ</name>
<dbReference type="Pfam" id="PF03652">
    <property type="entry name" value="RuvX"/>
    <property type="match status" value="1"/>
</dbReference>
<dbReference type="SMART" id="SM00732">
    <property type="entry name" value="YqgFc"/>
    <property type="match status" value="1"/>
</dbReference>
<protein>
    <recommendedName>
        <fullName evidence="5">YqgF/RNase H-like domain-containing protein</fullName>
    </recommendedName>
</protein>
<evidence type="ECO:0000256" key="4">
    <source>
        <dbReference type="ARBA" id="ARBA00022801"/>
    </source>
</evidence>
<dbReference type="AlphaFoldDB" id="A0A094Q421"/>
<keyword evidence="1" id="KW-0963">Cytoplasm</keyword>
<dbReference type="InterPro" id="IPR005227">
    <property type="entry name" value="YqgF"/>
</dbReference>
<sequence>MKPGRRIAFDFGDVRIGVAVTDASGILATPLRFLQNSEESLISEISLLYDEYKPIYTAIGFPSHLSGSESQKSKSVAEFAARISAVNENPIYLIDERLTTVSASRTLREAGLNSKSSKGEIDSMAAVAILDSALNQERIQGEPMNRYTK</sequence>
<keyword evidence="2" id="KW-0690">Ribosome biogenesis</keyword>
<accession>A0A094Q421</accession>
<dbReference type="InterPro" id="IPR037027">
    <property type="entry name" value="YqgF/RNaseH-like_dom_sf"/>
</dbReference>
<proteinExistence type="inferred from homology"/>
<dbReference type="CDD" id="cd16964">
    <property type="entry name" value="YqgF"/>
    <property type="match status" value="1"/>
</dbReference>
<dbReference type="InterPro" id="IPR006641">
    <property type="entry name" value="YqgF/RNaseH-like_dom"/>
</dbReference>
<dbReference type="GO" id="GO:0005829">
    <property type="term" value="C:cytosol"/>
    <property type="evidence" value="ECO:0007669"/>
    <property type="project" value="TreeGrafter"/>
</dbReference>
<evidence type="ECO:0000256" key="3">
    <source>
        <dbReference type="ARBA" id="ARBA00022722"/>
    </source>
</evidence>
<evidence type="ECO:0000256" key="2">
    <source>
        <dbReference type="ARBA" id="ARBA00022517"/>
    </source>
</evidence>
<organism evidence="6">
    <name type="scientific">freshwater metagenome</name>
    <dbReference type="NCBI Taxonomy" id="449393"/>
    <lineage>
        <taxon>unclassified sequences</taxon>
        <taxon>metagenomes</taxon>
        <taxon>ecological metagenomes</taxon>
    </lineage>
</organism>
<dbReference type="GO" id="GO:0016787">
    <property type="term" value="F:hydrolase activity"/>
    <property type="evidence" value="ECO:0007669"/>
    <property type="project" value="UniProtKB-KW"/>
</dbReference>
<keyword evidence="4" id="KW-0378">Hydrolase</keyword>
<dbReference type="EMBL" id="JNSL01000048">
    <property type="protein sequence ID" value="KGA18132.1"/>
    <property type="molecule type" value="Genomic_DNA"/>
</dbReference>